<dbReference type="Proteomes" id="UP000289437">
    <property type="component" value="Unassembled WGS sequence"/>
</dbReference>
<dbReference type="InterPro" id="IPR051923">
    <property type="entry name" value="Glycosyl_Hydrolase_39"/>
</dbReference>
<dbReference type="InterPro" id="IPR017853">
    <property type="entry name" value="GH"/>
</dbReference>
<dbReference type="SUPFAM" id="SSF51445">
    <property type="entry name" value="(Trans)glycosidases"/>
    <property type="match status" value="1"/>
</dbReference>
<keyword evidence="2" id="KW-0378">Hydrolase</keyword>
<evidence type="ECO:0000256" key="1">
    <source>
        <dbReference type="ARBA" id="ARBA00008875"/>
    </source>
</evidence>
<keyword evidence="7" id="KW-1185">Reference proteome</keyword>
<evidence type="ECO:0000256" key="4">
    <source>
        <dbReference type="PIRSR" id="PIRSR600514-1"/>
    </source>
</evidence>
<dbReference type="InterPro" id="IPR000514">
    <property type="entry name" value="Glyco_hydro_39"/>
</dbReference>
<evidence type="ECO:0000313" key="7">
    <source>
        <dbReference type="Proteomes" id="UP000289437"/>
    </source>
</evidence>
<feature type="active site" description="Proton donor" evidence="4">
    <location>
        <position position="179"/>
    </location>
</feature>
<comment type="similarity">
    <text evidence="1">Belongs to the glycosyl hydrolase 39 family.</text>
</comment>
<dbReference type="AlphaFoldDB" id="A0A4Q0T9I6"/>
<keyword evidence="3" id="KW-0326">Glycosidase</keyword>
<dbReference type="PANTHER" id="PTHR12631:SF10">
    <property type="entry name" value="BETA-XYLOSIDASE-LIKE PROTEIN-RELATED"/>
    <property type="match status" value="1"/>
</dbReference>
<name>A0A4Q0T9I6_9BACT</name>
<gene>
    <name evidence="6" type="ORF">GRAN_2019</name>
</gene>
<dbReference type="InterPro" id="IPR049166">
    <property type="entry name" value="GH39_cat"/>
</dbReference>
<dbReference type="Gene3D" id="2.60.40.1500">
    <property type="entry name" value="Glycosyl hydrolase domain, family 39"/>
    <property type="match status" value="1"/>
</dbReference>
<evidence type="ECO:0000256" key="3">
    <source>
        <dbReference type="ARBA" id="ARBA00023295"/>
    </source>
</evidence>
<accession>A0A4Q0T9I6</accession>
<dbReference type="PRINTS" id="PR00745">
    <property type="entry name" value="GLHYDRLASE39"/>
</dbReference>
<evidence type="ECO:0000313" key="6">
    <source>
        <dbReference type="EMBL" id="RXH58709.1"/>
    </source>
</evidence>
<evidence type="ECO:0000256" key="2">
    <source>
        <dbReference type="ARBA" id="ARBA00022801"/>
    </source>
</evidence>
<dbReference type="GO" id="GO:0005975">
    <property type="term" value="P:carbohydrate metabolic process"/>
    <property type="evidence" value="ECO:0007669"/>
    <property type="project" value="InterPro"/>
</dbReference>
<proteinExistence type="inferred from homology"/>
<dbReference type="GO" id="GO:0004553">
    <property type="term" value="F:hydrolase activity, hydrolyzing O-glycosyl compounds"/>
    <property type="evidence" value="ECO:0007669"/>
    <property type="project" value="InterPro"/>
</dbReference>
<reference evidence="6 7" key="1">
    <citation type="submission" date="2018-11" db="EMBL/GenBank/DDBJ databases">
        <authorList>
            <person name="Mardanov A.V."/>
            <person name="Ravin N.V."/>
            <person name="Dedysh S.N."/>
        </authorList>
    </citation>
    <scope>NUCLEOTIDE SEQUENCE [LARGE SCALE GENOMIC DNA]</scope>
    <source>
        <strain evidence="6 7">AF10</strain>
    </source>
</reference>
<dbReference type="OrthoDB" id="9776971at2"/>
<dbReference type="Gene3D" id="3.20.20.80">
    <property type="entry name" value="Glycosidases"/>
    <property type="match status" value="1"/>
</dbReference>
<evidence type="ECO:0000259" key="5">
    <source>
        <dbReference type="Pfam" id="PF01229"/>
    </source>
</evidence>
<feature type="domain" description="Glycosyl hydrolases family 39 N-terminal catalytic" evidence="5">
    <location>
        <begin position="42"/>
        <end position="484"/>
    </location>
</feature>
<dbReference type="PANTHER" id="PTHR12631">
    <property type="entry name" value="ALPHA-L-IDURONIDASE"/>
    <property type="match status" value="1"/>
</dbReference>
<dbReference type="RefSeq" id="WP_128912658.1">
    <property type="nucleotide sequence ID" value="NZ_RDSM01000001.1"/>
</dbReference>
<reference evidence="7" key="2">
    <citation type="submission" date="2019-02" db="EMBL/GenBank/DDBJ databases">
        <title>Granulicella sibirica sp. nov., a psychrotolerant acidobacterium isolated from an organic soil layer in forested tundra, West Siberia.</title>
        <authorList>
            <person name="Oshkin I.Y."/>
            <person name="Kulichevskaya I.S."/>
            <person name="Rijpstra W.I.C."/>
            <person name="Sinninghe Damste J.S."/>
            <person name="Rakitin A.L."/>
            <person name="Ravin N.V."/>
            <person name="Dedysh S.N."/>
        </authorList>
    </citation>
    <scope>NUCLEOTIDE SEQUENCE [LARGE SCALE GENOMIC DNA]</scope>
    <source>
        <strain evidence="7">AF10</strain>
    </source>
</reference>
<dbReference type="EMBL" id="RDSM01000001">
    <property type="protein sequence ID" value="RXH58709.1"/>
    <property type="molecule type" value="Genomic_DNA"/>
</dbReference>
<dbReference type="SUPFAM" id="SSF51011">
    <property type="entry name" value="Glycosyl hydrolase domain"/>
    <property type="match status" value="1"/>
</dbReference>
<organism evidence="6 7">
    <name type="scientific">Granulicella sibirica</name>
    <dbReference type="NCBI Taxonomy" id="2479048"/>
    <lineage>
        <taxon>Bacteria</taxon>
        <taxon>Pseudomonadati</taxon>
        <taxon>Acidobacteriota</taxon>
        <taxon>Terriglobia</taxon>
        <taxon>Terriglobales</taxon>
        <taxon>Acidobacteriaceae</taxon>
        <taxon>Granulicella</taxon>
    </lineage>
</organism>
<protein>
    <submittedName>
        <fullName evidence="6">Beta-xylosidase</fullName>
    </submittedName>
</protein>
<dbReference type="PROSITE" id="PS01027">
    <property type="entry name" value="GLYCOSYL_HYDROL_F39"/>
    <property type="match status" value="1"/>
</dbReference>
<dbReference type="Pfam" id="PF01229">
    <property type="entry name" value="Glyco_hydro_39"/>
    <property type="match status" value="1"/>
</dbReference>
<sequence>MAPLRVFLAAVLVFHGILHGQTRQISADAAHPAGAHSGVPLFCVGAGRASEALYPEWQAQLATLQREIGFHYLRFHGILSDEMGLYKEDPNGNPVYDFTKVDKVYDILLARHIKPFVELTFMPKALASGTHTIFWYSANVTPPKDMQKWQALIRELTKHWIARYGLPEVQSWYFEVWNEPDYPSFFFGTIQQYFDLYRATATTLKEVCPACRVGGPATSNPSDTRFLTFLNASHTPIDFYSTHTYGVLKLGTDAQGRIGSALDPSPDSVTRHLRALREQIDRSANPQLPIHLTEWSSSYLPDDFFHDQYGSASFILDHVRRGSAYTASMSYWIFTDIFEERGPQTKPFYGGFGLFNLEGIRKPSFFAYKYLAQLGPTDLATTDPANQSWITITPGAEQPSVQALFWDYTPISPPSGQIDQTFYKKEIPAPPVAPIDLTLEHLASGLYTVTVYRTGLDHNDPFTAYLRMGSPATLTPSQRDELQTKAAGAPIETRAITIKDGTFHQQFPMNQNDVYFVTLTPAR</sequence>
<dbReference type="InterPro" id="IPR049165">
    <property type="entry name" value="GH39_as"/>
</dbReference>
<comment type="caution">
    <text evidence="6">The sequence shown here is derived from an EMBL/GenBank/DDBJ whole genome shotgun (WGS) entry which is preliminary data.</text>
</comment>